<evidence type="ECO:0000313" key="4">
    <source>
        <dbReference type="Proteomes" id="UP000801492"/>
    </source>
</evidence>
<gene>
    <name evidence="3" type="ORF">ILUMI_04013</name>
</gene>
<feature type="domain" description="Reverse transcriptase" evidence="2">
    <location>
        <begin position="201"/>
        <end position="318"/>
    </location>
</feature>
<organism evidence="3 4">
    <name type="scientific">Ignelater luminosus</name>
    <name type="common">Cucubano</name>
    <name type="synonym">Pyrophorus luminosus</name>
    <dbReference type="NCBI Taxonomy" id="2038154"/>
    <lineage>
        <taxon>Eukaryota</taxon>
        <taxon>Metazoa</taxon>
        <taxon>Ecdysozoa</taxon>
        <taxon>Arthropoda</taxon>
        <taxon>Hexapoda</taxon>
        <taxon>Insecta</taxon>
        <taxon>Pterygota</taxon>
        <taxon>Neoptera</taxon>
        <taxon>Endopterygota</taxon>
        <taxon>Coleoptera</taxon>
        <taxon>Polyphaga</taxon>
        <taxon>Elateriformia</taxon>
        <taxon>Elateroidea</taxon>
        <taxon>Elateridae</taxon>
        <taxon>Agrypninae</taxon>
        <taxon>Pyrophorini</taxon>
        <taxon>Ignelater</taxon>
    </lineage>
</organism>
<feature type="non-terminal residue" evidence="3">
    <location>
        <position position="649"/>
    </location>
</feature>
<proteinExistence type="predicted"/>
<sequence length="649" mass="73768">SETRGYEKKRYLAIIDQKKHKSWKECCNLTNASNPWNVVYKVASGKLGRSSTLTTIKKPDGTYTNNLKETVECMVSHFVAKDNPDTDDNTHKEIRNKLKEDIQTKDDKKFTRNDIEDIIKNLDSKKAPGEDGIDSSIYLQLFYKLPHFTTTIFNECLKRGVFQEIRKRTIIVPIAKPGKEESDDPSKFRPIRLNTMYLEENVSKGCPQGSCCGPGFWNIHYNSLLEIPFAKQTEVVAFADDHIILTKGGNLTEAENYANQATYKISKWAKAHKMKFNEEKSNVLVVSNKRSTRKKVEIYLDEQILEQVKEIKYLGIIIDVKFSFDNHVTYIAAKCAKLVASLSRSARVNWGLKHEVIKTIYKGAIKKLERLKRIINIRISKSCRTLSYEASCIVAAETPIIIKLKEIARTYEMIKRKKDIKEISYDAPTNVQSWIHPADVPNIQDKQEGELYEFGVYTDGSKRGGKAEALAIYKALENLEEIRDIPEDKRTVDKNNGAFGKLMESQLLVSSSTCRHNWLRVSTPGSEGGNSTSRRERCVYQCTKSKQNQLIDVLSHHSAEERTGHDADDMEKFLFPGAPTLRNRCTKSHALNDADVTESKVTDEDVRVNEHHPENGFSNEKVDEANPVEDPVASTTRTNEQLISQASQS</sequence>
<feature type="region of interest" description="Disordered" evidence="1">
    <location>
        <begin position="596"/>
        <end position="649"/>
    </location>
</feature>
<dbReference type="PANTHER" id="PTHR36688">
    <property type="entry name" value="ENDO/EXONUCLEASE/PHOSPHATASE DOMAIN-CONTAINING PROTEIN"/>
    <property type="match status" value="1"/>
</dbReference>
<feature type="non-terminal residue" evidence="3">
    <location>
        <position position="1"/>
    </location>
</feature>
<dbReference type="PANTHER" id="PTHR36688:SF1">
    <property type="entry name" value="ENDONUCLEASE_EXONUCLEASE_PHOSPHATASE DOMAIN-CONTAINING PROTEIN"/>
    <property type="match status" value="1"/>
</dbReference>
<accession>A0A8K0GJE6</accession>
<feature type="compositionally biased region" description="Polar residues" evidence="1">
    <location>
        <begin position="633"/>
        <end position="649"/>
    </location>
</feature>
<keyword evidence="4" id="KW-1185">Reference proteome</keyword>
<dbReference type="Pfam" id="PF00078">
    <property type="entry name" value="RVT_1"/>
    <property type="match status" value="1"/>
</dbReference>
<evidence type="ECO:0000259" key="2">
    <source>
        <dbReference type="Pfam" id="PF00078"/>
    </source>
</evidence>
<dbReference type="Proteomes" id="UP000801492">
    <property type="component" value="Unassembled WGS sequence"/>
</dbReference>
<evidence type="ECO:0000313" key="3">
    <source>
        <dbReference type="EMBL" id="KAF2902174.1"/>
    </source>
</evidence>
<name>A0A8K0GJE6_IGNLU</name>
<reference evidence="3" key="1">
    <citation type="submission" date="2019-08" db="EMBL/GenBank/DDBJ databases">
        <title>The genome of the North American firefly Photinus pyralis.</title>
        <authorList>
            <consortium name="Photinus pyralis genome working group"/>
            <person name="Fallon T.R."/>
            <person name="Sander Lower S.E."/>
            <person name="Weng J.-K."/>
        </authorList>
    </citation>
    <scope>NUCLEOTIDE SEQUENCE</scope>
    <source>
        <strain evidence="3">TRF0915ILg1</strain>
        <tissue evidence="3">Whole body</tissue>
    </source>
</reference>
<dbReference type="EMBL" id="VTPC01001380">
    <property type="protein sequence ID" value="KAF2902174.1"/>
    <property type="molecule type" value="Genomic_DNA"/>
</dbReference>
<feature type="compositionally biased region" description="Basic and acidic residues" evidence="1">
    <location>
        <begin position="597"/>
        <end position="624"/>
    </location>
</feature>
<protein>
    <recommendedName>
        <fullName evidence="2">Reverse transcriptase domain-containing protein</fullName>
    </recommendedName>
</protein>
<dbReference type="InterPro" id="IPR000477">
    <property type="entry name" value="RT_dom"/>
</dbReference>
<dbReference type="InterPro" id="IPR052560">
    <property type="entry name" value="RdDP_mobile_element"/>
</dbReference>
<comment type="caution">
    <text evidence="3">The sequence shown here is derived from an EMBL/GenBank/DDBJ whole genome shotgun (WGS) entry which is preliminary data.</text>
</comment>
<dbReference type="OrthoDB" id="6781282at2759"/>
<dbReference type="AlphaFoldDB" id="A0A8K0GJE6"/>
<evidence type="ECO:0000256" key="1">
    <source>
        <dbReference type="SAM" id="MobiDB-lite"/>
    </source>
</evidence>